<dbReference type="InterPro" id="IPR005162">
    <property type="entry name" value="Retrotrans_gag_dom"/>
</dbReference>
<evidence type="ECO:0000256" key="1">
    <source>
        <dbReference type="SAM" id="MobiDB-lite"/>
    </source>
</evidence>
<dbReference type="EMBL" id="SSTE01007295">
    <property type="protein sequence ID" value="KAA0056779.1"/>
    <property type="molecule type" value="Genomic_DNA"/>
</dbReference>
<feature type="domain" description="Retrotransposon gag" evidence="2">
    <location>
        <begin position="93"/>
        <end position="168"/>
    </location>
</feature>
<dbReference type="OrthoDB" id="1110300at2759"/>
<dbReference type="EMBL" id="SSTD01018766">
    <property type="protein sequence ID" value="TYJ97602.1"/>
    <property type="molecule type" value="Genomic_DNA"/>
</dbReference>
<feature type="region of interest" description="Disordered" evidence="1">
    <location>
        <begin position="207"/>
        <end position="253"/>
    </location>
</feature>
<dbReference type="Proteomes" id="UP000321947">
    <property type="component" value="Unassembled WGS sequence"/>
</dbReference>
<organism evidence="4 6">
    <name type="scientific">Cucumis melo var. makuwa</name>
    <name type="common">Oriental melon</name>
    <dbReference type="NCBI Taxonomy" id="1194695"/>
    <lineage>
        <taxon>Eukaryota</taxon>
        <taxon>Viridiplantae</taxon>
        <taxon>Streptophyta</taxon>
        <taxon>Embryophyta</taxon>
        <taxon>Tracheophyta</taxon>
        <taxon>Spermatophyta</taxon>
        <taxon>Magnoliopsida</taxon>
        <taxon>eudicotyledons</taxon>
        <taxon>Gunneridae</taxon>
        <taxon>Pentapetalae</taxon>
        <taxon>rosids</taxon>
        <taxon>fabids</taxon>
        <taxon>Cucurbitales</taxon>
        <taxon>Cucurbitaceae</taxon>
        <taxon>Benincaseae</taxon>
        <taxon>Cucumis</taxon>
    </lineage>
</organism>
<dbReference type="PANTHER" id="PTHR33437:SF2">
    <property type="entry name" value="OS06G0361200 PROTEIN"/>
    <property type="match status" value="1"/>
</dbReference>
<dbReference type="Pfam" id="PF03732">
    <property type="entry name" value="Retrotrans_gag"/>
    <property type="match status" value="1"/>
</dbReference>
<gene>
    <name evidence="4" type="ORF">E5676_scaffold690G00350</name>
    <name evidence="3" type="ORF">E6C27_scaffold486G00710</name>
</gene>
<dbReference type="Proteomes" id="UP000321393">
    <property type="component" value="Unassembled WGS sequence"/>
</dbReference>
<sequence length="253" mass="29604">MAEMERKINFLMKVVEERDHEITALREQMRTRKTAESSQTPIVKATDKGENVSSVWRTAANYFHGNPKQHIAHFVETCENAGSRGDQLVRQFIRSLKGNAFEWYTDLEPEVINSWKQLEKEFLNRFYSFRRTVSMMELTNTKQRKGEPVIDYINRWRALSLDCKDRLTELSTQRNQGFPIPEVRKDKKETKGAEKVVKSTMKESMVVNTTPLKFSKRKEGRAERKDDGSERRRLTLKERQETIGEEAHPTSGM</sequence>
<feature type="compositionally biased region" description="Basic and acidic residues" evidence="1">
    <location>
        <begin position="220"/>
        <end position="253"/>
    </location>
</feature>
<protein>
    <submittedName>
        <fullName evidence="4">Retrotransposon gag protein</fullName>
    </submittedName>
</protein>
<comment type="caution">
    <text evidence="4">The sequence shown here is derived from an EMBL/GenBank/DDBJ whole genome shotgun (WGS) entry which is preliminary data.</text>
</comment>
<dbReference type="AlphaFoldDB" id="A0A5D3BCQ0"/>
<reference evidence="5 6" key="1">
    <citation type="submission" date="2019-08" db="EMBL/GenBank/DDBJ databases">
        <title>Draft genome sequences of two oriental melons (Cucumis melo L. var makuwa).</title>
        <authorList>
            <person name="Kwon S.-Y."/>
        </authorList>
    </citation>
    <scope>NUCLEOTIDE SEQUENCE [LARGE SCALE GENOMIC DNA]</scope>
    <source>
        <strain evidence="6">cv. Chang Bougi</strain>
        <strain evidence="5">cv. SW 3</strain>
        <tissue evidence="4">Leaf</tissue>
    </source>
</reference>
<name>A0A5D3BCQ0_CUCMM</name>
<proteinExistence type="predicted"/>
<evidence type="ECO:0000259" key="2">
    <source>
        <dbReference type="Pfam" id="PF03732"/>
    </source>
</evidence>
<evidence type="ECO:0000313" key="3">
    <source>
        <dbReference type="EMBL" id="KAA0056779.1"/>
    </source>
</evidence>
<dbReference type="PANTHER" id="PTHR33437">
    <property type="entry name" value="OS06G0361200 PROTEIN"/>
    <property type="match status" value="1"/>
</dbReference>
<evidence type="ECO:0000313" key="4">
    <source>
        <dbReference type="EMBL" id="TYJ97602.1"/>
    </source>
</evidence>
<evidence type="ECO:0000313" key="5">
    <source>
        <dbReference type="Proteomes" id="UP000321393"/>
    </source>
</evidence>
<accession>A0A5D3BCQ0</accession>
<evidence type="ECO:0000313" key="6">
    <source>
        <dbReference type="Proteomes" id="UP000321947"/>
    </source>
</evidence>